<comment type="similarity">
    <text evidence="1">Belongs to the apolipoprotein L family.</text>
</comment>
<keyword evidence="2" id="KW-0175">Coiled coil</keyword>
<dbReference type="CTD" id="20249391"/>
<dbReference type="OMA" id="EMKECVF"/>
<organism evidence="4 5">
    <name type="scientific">Lottia gigantea</name>
    <name type="common">Giant owl limpet</name>
    <dbReference type="NCBI Taxonomy" id="225164"/>
    <lineage>
        <taxon>Eukaryota</taxon>
        <taxon>Metazoa</taxon>
        <taxon>Spiralia</taxon>
        <taxon>Lophotrochozoa</taxon>
        <taxon>Mollusca</taxon>
        <taxon>Gastropoda</taxon>
        <taxon>Patellogastropoda</taxon>
        <taxon>Lottioidea</taxon>
        <taxon>Lottiidae</taxon>
        <taxon>Lottia</taxon>
    </lineage>
</organism>
<keyword evidence="3" id="KW-0472">Membrane</keyword>
<gene>
    <name evidence="4" type="ORF">LOTGIDRAFT_233892</name>
</gene>
<keyword evidence="5" id="KW-1185">Reference proteome</keyword>
<dbReference type="GO" id="GO:0042157">
    <property type="term" value="P:lipoprotein metabolic process"/>
    <property type="evidence" value="ECO:0007669"/>
    <property type="project" value="InterPro"/>
</dbReference>
<dbReference type="Proteomes" id="UP000030746">
    <property type="component" value="Unassembled WGS sequence"/>
</dbReference>
<dbReference type="AlphaFoldDB" id="V4A4Z8"/>
<dbReference type="STRING" id="225164.V4A4Z8"/>
<dbReference type="GO" id="GO:0008289">
    <property type="term" value="F:lipid binding"/>
    <property type="evidence" value="ECO:0007669"/>
    <property type="project" value="InterPro"/>
</dbReference>
<accession>V4A4Z8</accession>
<reference evidence="4 5" key="1">
    <citation type="journal article" date="2013" name="Nature">
        <title>Insights into bilaterian evolution from three spiralian genomes.</title>
        <authorList>
            <person name="Simakov O."/>
            <person name="Marletaz F."/>
            <person name="Cho S.J."/>
            <person name="Edsinger-Gonzales E."/>
            <person name="Havlak P."/>
            <person name="Hellsten U."/>
            <person name="Kuo D.H."/>
            <person name="Larsson T."/>
            <person name="Lv J."/>
            <person name="Arendt D."/>
            <person name="Savage R."/>
            <person name="Osoegawa K."/>
            <person name="de Jong P."/>
            <person name="Grimwood J."/>
            <person name="Chapman J.A."/>
            <person name="Shapiro H."/>
            <person name="Aerts A."/>
            <person name="Otillar R.P."/>
            <person name="Terry A.Y."/>
            <person name="Boore J.L."/>
            <person name="Grigoriev I.V."/>
            <person name="Lindberg D.R."/>
            <person name="Seaver E.C."/>
            <person name="Weisblat D.A."/>
            <person name="Putnam N.H."/>
            <person name="Rokhsar D.S."/>
        </authorList>
    </citation>
    <scope>NUCLEOTIDE SEQUENCE [LARGE SCALE GENOMIC DNA]</scope>
</reference>
<evidence type="ECO:0000256" key="1">
    <source>
        <dbReference type="ARBA" id="ARBA00010090"/>
    </source>
</evidence>
<dbReference type="HOGENOM" id="CLU_937770_0_0_1"/>
<dbReference type="GO" id="GO:0016020">
    <property type="term" value="C:membrane"/>
    <property type="evidence" value="ECO:0007669"/>
    <property type="project" value="TreeGrafter"/>
</dbReference>
<dbReference type="OrthoDB" id="6162774at2759"/>
<name>V4A4Z8_LOTGI</name>
<protein>
    <submittedName>
        <fullName evidence="4">Uncharacterized protein</fullName>
    </submittedName>
</protein>
<dbReference type="PANTHER" id="PTHR14096:SF28">
    <property type="entry name" value="APOLIPOPROTEIN L, 1-RELATED"/>
    <property type="match status" value="1"/>
</dbReference>
<sequence>MRSSFSLLKVNIRNTKQCLHEIIIGRKKLLTILSKERVEFDKLAGDVQICKITGGVAGTVGTGLVIGGFVAAFFTFGISLIVSGVGAGIGASGAIVASGASIADSVISKKKRKLINDFLEEDAKLIKRFESLCEDLKISLYVLNIAKTVALTVKTIVTNAIRFARVADVAVDASRTAFGVLRGTAKGFAIAGVVFSVISLPFDIHMVVTNSIAKHKGDKHKISEELQTFEENIQEELVSMEDMMAEFEIAERKINVL</sequence>
<proteinExistence type="inferred from homology"/>
<dbReference type="GO" id="GO:0006869">
    <property type="term" value="P:lipid transport"/>
    <property type="evidence" value="ECO:0007669"/>
    <property type="project" value="InterPro"/>
</dbReference>
<evidence type="ECO:0000256" key="3">
    <source>
        <dbReference type="SAM" id="Phobius"/>
    </source>
</evidence>
<dbReference type="GO" id="GO:0005576">
    <property type="term" value="C:extracellular region"/>
    <property type="evidence" value="ECO:0007669"/>
    <property type="project" value="InterPro"/>
</dbReference>
<dbReference type="InterPro" id="IPR008405">
    <property type="entry name" value="ApoL"/>
</dbReference>
<feature type="transmembrane region" description="Helical" evidence="3">
    <location>
        <begin position="52"/>
        <end position="74"/>
    </location>
</feature>
<dbReference type="GeneID" id="20249391"/>
<dbReference type="Pfam" id="PF05461">
    <property type="entry name" value="ApoL"/>
    <property type="match status" value="1"/>
</dbReference>
<feature type="coiled-coil region" evidence="2">
    <location>
        <begin position="212"/>
        <end position="250"/>
    </location>
</feature>
<evidence type="ECO:0000313" key="4">
    <source>
        <dbReference type="EMBL" id="ESO90075.1"/>
    </source>
</evidence>
<dbReference type="PANTHER" id="PTHR14096">
    <property type="entry name" value="APOLIPOPROTEIN L"/>
    <property type="match status" value="1"/>
</dbReference>
<keyword evidence="3" id="KW-1133">Transmembrane helix</keyword>
<dbReference type="KEGG" id="lgi:LOTGIDRAFT_233892"/>
<feature type="transmembrane region" description="Helical" evidence="3">
    <location>
        <begin position="80"/>
        <end position="103"/>
    </location>
</feature>
<dbReference type="EMBL" id="KB202481">
    <property type="protein sequence ID" value="ESO90075.1"/>
    <property type="molecule type" value="Genomic_DNA"/>
</dbReference>
<keyword evidence="3" id="KW-0812">Transmembrane</keyword>
<evidence type="ECO:0000256" key="2">
    <source>
        <dbReference type="SAM" id="Coils"/>
    </source>
</evidence>
<dbReference type="RefSeq" id="XP_009059153.1">
    <property type="nucleotide sequence ID" value="XM_009060905.1"/>
</dbReference>
<evidence type="ECO:0000313" key="5">
    <source>
        <dbReference type="Proteomes" id="UP000030746"/>
    </source>
</evidence>